<accession>A0ABN9V333</accession>
<keyword evidence="1" id="KW-0175">Coiled coil</keyword>
<feature type="non-terminal residue" evidence="3">
    <location>
        <position position="840"/>
    </location>
</feature>
<feature type="compositionally biased region" description="Polar residues" evidence="2">
    <location>
        <begin position="794"/>
        <end position="805"/>
    </location>
</feature>
<feature type="compositionally biased region" description="Pro residues" evidence="2">
    <location>
        <begin position="810"/>
        <end position="825"/>
    </location>
</feature>
<keyword evidence="4" id="KW-1185">Reference proteome</keyword>
<sequence>PFWPRTPRGAQPPLRQQHFPRRARICVAAPWGRGAVALRRARMSHRQSPGLAGQALRASLPALEEKHEDDLAAERLWWADALERQVKDIGENFGHQFRTSLDRLRTELAASQEHLEALVEREARERTSEILDVKREIDARFGEAMTRLFQDCGLGPARPALAGGQDGQLSAVRGQLEELRGQLAQSESSRADLDGFARRELESGRAIREAQRVQVSGLEAALSDLRREISDAQERQALSVEDLRRDLATFKEEAHVQEQSNDQVAQLHQLFMQSAGDLGRGIEEVSAGVLATEQKLRRETDQRLRALEARCGKQHTEVLEALARSGEQLAQSICDEAEKRDQEAIVLRTQLDALHGQVEDHRSAGSAEGASAAAALAKETDALRCLVEVAQGDLSRLERAAAEERVAQANIAAELKCNVEHLGKSLANRLETMEAVLRSHVGECIAGERNLRALEVADIRSYAEGILTEASRAVAEGTANRFADTLSANTPAATSTTQDQEQVWKELHRLRASVDAIEALERPQQAEAQTAAFMTAVVARVEALEERTDQQKVASVRLDGVEGALKEMARVSELSQLDAALKRMELDLMPLDSRLDHVESELRRALLETLPLIPRMDAAESEAARLGRDSAAAGRSLASLLTELEGVKTAVAAVSKALADKPMFYQASTVHSFALDNTGTTIDTSEAPLSRPDELRTSISNIVKKVNMTLSASAAPGTQSSQGAPPGLCLRRAADPSMEDSGASFRKALQAVRDLRCKRPPDASSSHTQEGGAAGLSTPRTWTARTEVLKPAATTPTSATWQAQASDGRPSPPPAASPRAAPPPRGARRRRAPPAAPPAR</sequence>
<evidence type="ECO:0000256" key="1">
    <source>
        <dbReference type="SAM" id="Coils"/>
    </source>
</evidence>
<feature type="compositionally biased region" description="Polar residues" evidence="2">
    <location>
        <begin position="713"/>
        <end position="723"/>
    </location>
</feature>
<feature type="region of interest" description="Disordered" evidence="2">
    <location>
        <begin position="713"/>
        <end position="744"/>
    </location>
</feature>
<evidence type="ECO:0000256" key="2">
    <source>
        <dbReference type="SAM" id="MobiDB-lite"/>
    </source>
</evidence>
<evidence type="ECO:0000313" key="3">
    <source>
        <dbReference type="EMBL" id="CAK0867212.1"/>
    </source>
</evidence>
<proteinExistence type="predicted"/>
<dbReference type="EMBL" id="CAUYUJ010016618">
    <property type="protein sequence ID" value="CAK0867212.1"/>
    <property type="molecule type" value="Genomic_DNA"/>
</dbReference>
<reference evidence="3" key="1">
    <citation type="submission" date="2023-10" db="EMBL/GenBank/DDBJ databases">
        <authorList>
            <person name="Chen Y."/>
            <person name="Shah S."/>
            <person name="Dougan E. K."/>
            <person name="Thang M."/>
            <person name="Chan C."/>
        </authorList>
    </citation>
    <scope>NUCLEOTIDE SEQUENCE [LARGE SCALE GENOMIC DNA]</scope>
</reference>
<feature type="region of interest" description="Disordered" evidence="2">
    <location>
        <begin position="758"/>
        <end position="840"/>
    </location>
</feature>
<protein>
    <submittedName>
        <fullName evidence="3">Uncharacterized protein</fullName>
    </submittedName>
</protein>
<evidence type="ECO:0000313" key="4">
    <source>
        <dbReference type="Proteomes" id="UP001189429"/>
    </source>
</evidence>
<feature type="non-terminal residue" evidence="3">
    <location>
        <position position="1"/>
    </location>
</feature>
<organism evidence="3 4">
    <name type="scientific">Prorocentrum cordatum</name>
    <dbReference type="NCBI Taxonomy" id="2364126"/>
    <lineage>
        <taxon>Eukaryota</taxon>
        <taxon>Sar</taxon>
        <taxon>Alveolata</taxon>
        <taxon>Dinophyceae</taxon>
        <taxon>Prorocentrales</taxon>
        <taxon>Prorocentraceae</taxon>
        <taxon>Prorocentrum</taxon>
    </lineage>
</organism>
<dbReference type="Proteomes" id="UP001189429">
    <property type="component" value="Unassembled WGS sequence"/>
</dbReference>
<feature type="coiled-coil region" evidence="1">
    <location>
        <begin position="169"/>
        <end position="260"/>
    </location>
</feature>
<name>A0ABN9V333_9DINO</name>
<comment type="caution">
    <text evidence="3">The sequence shown here is derived from an EMBL/GenBank/DDBJ whole genome shotgun (WGS) entry which is preliminary data.</text>
</comment>
<gene>
    <name evidence="3" type="ORF">PCOR1329_LOCUS54207</name>
</gene>